<dbReference type="PROSITE" id="PS01081">
    <property type="entry name" value="HTH_TETR_1"/>
    <property type="match status" value="1"/>
</dbReference>
<dbReference type="Gene3D" id="1.10.357.10">
    <property type="entry name" value="Tetracycline Repressor, domain 2"/>
    <property type="match status" value="1"/>
</dbReference>
<dbReference type="Proteomes" id="UP000650524">
    <property type="component" value="Unassembled WGS sequence"/>
</dbReference>
<evidence type="ECO:0000256" key="1">
    <source>
        <dbReference type="ARBA" id="ARBA00023125"/>
    </source>
</evidence>
<evidence type="ECO:0000256" key="2">
    <source>
        <dbReference type="PROSITE-ProRule" id="PRU00335"/>
    </source>
</evidence>
<dbReference type="Pfam" id="PF00440">
    <property type="entry name" value="TetR_N"/>
    <property type="match status" value="1"/>
</dbReference>
<evidence type="ECO:0000313" key="4">
    <source>
        <dbReference type="EMBL" id="MBC8179425.1"/>
    </source>
</evidence>
<accession>A0A8J6N628</accession>
<protein>
    <submittedName>
        <fullName evidence="4">TetR/AcrR family transcriptional regulator</fullName>
    </submittedName>
</protein>
<feature type="DNA-binding region" description="H-T-H motif" evidence="2">
    <location>
        <begin position="31"/>
        <end position="50"/>
    </location>
</feature>
<name>A0A8J6N628_9DELT</name>
<dbReference type="InterPro" id="IPR001647">
    <property type="entry name" value="HTH_TetR"/>
</dbReference>
<evidence type="ECO:0000313" key="5">
    <source>
        <dbReference type="Proteomes" id="UP000650524"/>
    </source>
</evidence>
<dbReference type="SUPFAM" id="SSF48498">
    <property type="entry name" value="Tetracyclin repressor-like, C-terminal domain"/>
    <property type="match status" value="1"/>
</dbReference>
<comment type="caution">
    <text evidence="4">The sequence shown here is derived from an EMBL/GenBank/DDBJ whole genome shotgun (WGS) entry which is preliminary data.</text>
</comment>
<dbReference type="EMBL" id="JACNJD010000384">
    <property type="protein sequence ID" value="MBC8179425.1"/>
    <property type="molecule type" value="Genomic_DNA"/>
</dbReference>
<dbReference type="InterPro" id="IPR013570">
    <property type="entry name" value="Tscrpt_reg_YsiA_C"/>
</dbReference>
<dbReference type="PANTHER" id="PTHR43479:SF11">
    <property type="entry name" value="ACREF_ENVCD OPERON REPRESSOR-RELATED"/>
    <property type="match status" value="1"/>
</dbReference>
<dbReference type="AlphaFoldDB" id="A0A8J6N628"/>
<dbReference type="InterPro" id="IPR036271">
    <property type="entry name" value="Tet_transcr_reg_TetR-rel_C_sf"/>
</dbReference>
<dbReference type="SUPFAM" id="SSF46689">
    <property type="entry name" value="Homeodomain-like"/>
    <property type="match status" value="1"/>
</dbReference>
<organism evidence="4 5">
    <name type="scientific">Candidatus Desulfacyla euxinica</name>
    <dbReference type="NCBI Taxonomy" id="2841693"/>
    <lineage>
        <taxon>Bacteria</taxon>
        <taxon>Deltaproteobacteria</taxon>
        <taxon>Candidatus Desulfacyla</taxon>
    </lineage>
</organism>
<dbReference type="PANTHER" id="PTHR43479">
    <property type="entry name" value="ACREF/ENVCD OPERON REPRESSOR-RELATED"/>
    <property type="match status" value="1"/>
</dbReference>
<keyword evidence="1 2" id="KW-0238">DNA-binding</keyword>
<feature type="domain" description="HTH tetR-type" evidence="3">
    <location>
        <begin position="8"/>
        <end position="68"/>
    </location>
</feature>
<dbReference type="PROSITE" id="PS50977">
    <property type="entry name" value="HTH_TETR_2"/>
    <property type="match status" value="1"/>
</dbReference>
<dbReference type="Gene3D" id="1.10.10.60">
    <property type="entry name" value="Homeodomain-like"/>
    <property type="match status" value="1"/>
</dbReference>
<proteinExistence type="predicted"/>
<evidence type="ECO:0000259" key="3">
    <source>
        <dbReference type="PROSITE" id="PS50977"/>
    </source>
</evidence>
<dbReference type="Pfam" id="PF08359">
    <property type="entry name" value="TetR_C_4"/>
    <property type="match status" value="1"/>
</dbReference>
<dbReference type="GO" id="GO:0003677">
    <property type="term" value="F:DNA binding"/>
    <property type="evidence" value="ECO:0007669"/>
    <property type="project" value="UniProtKB-UniRule"/>
</dbReference>
<dbReference type="InterPro" id="IPR009057">
    <property type="entry name" value="Homeodomain-like_sf"/>
</dbReference>
<reference evidence="4 5" key="1">
    <citation type="submission" date="2020-08" db="EMBL/GenBank/DDBJ databases">
        <title>Bridging the membrane lipid divide: bacteria of the FCB group superphylum have the potential to synthesize archaeal ether lipids.</title>
        <authorList>
            <person name="Villanueva L."/>
            <person name="Von Meijenfeldt F.A.B."/>
            <person name="Westbye A.B."/>
            <person name="Yadav S."/>
            <person name="Hopmans E.C."/>
            <person name="Dutilh B.E."/>
            <person name="Sinninghe Damste J.S."/>
        </authorList>
    </citation>
    <scope>NUCLEOTIDE SEQUENCE [LARGE SCALE GENOMIC DNA]</scope>
    <source>
        <strain evidence="4">NIOZ-UU27</strain>
    </source>
</reference>
<gene>
    <name evidence="4" type="ORF">H8E19_18630</name>
</gene>
<dbReference type="InterPro" id="IPR023772">
    <property type="entry name" value="DNA-bd_HTH_TetR-type_CS"/>
</dbReference>
<dbReference type="InterPro" id="IPR050624">
    <property type="entry name" value="HTH-type_Tx_Regulator"/>
</dbReference>
<dbReference type="PRINTS" id="PR00455">
    <property type="entry name" value="HTHTETR"/>
</dbReference>
<sequence>MGNKVSKENTKNRIIESAKKLFADKGYQKTTVMDISRQAGLSEAALYDYFQGKEDLLLTIPDLWVLELIGDLKEQLFGIKGAINKLRKFLWWYLRRVEEAPLDAKIVYLFLKTNANFMKTEVYSNVKTLYSYLIEILEEGRGSGEIKSDLNPYFARDIFVGTMEHIITRWLLKDRSYSLFDNLEEVFNLMIDGFRANGSEPVPVARKLFEERKTDYEDKQD</sequence>